<organism evidence="1 2">
    <name type="scientific">Duganella margarita</name>
    <dbReference type="NCBI Taxonomy" id="2692170"/>
    <lineage>
        <taxon>Bacteria</taxon>
        <taxon>Pseudomonadati</taxon>
        <taxon>Pseudomonadota</taxon>
        <taxon>Betaproteobacteria</taxon>
        <taxon>Burkholderiales</taxon>
        <taxon>Oxalobacteraceae</taxon>
        <taxon>Telluria group</taxon>
        <taxon>Duganella</taxon>
    </lineage>
</organism>
<dbReference type="RefSeq" id="WP_161049002.1">
    <property type="nucleotide sequence ID" value="NZ_WWCR01000002.1"/>
</dbReference>
<name>A0A7X4GXW7_9BURK</name>
<comment type="caution">
    <text evidence="1">The sequence shown here is derived from an EMBL/GenBank/DDBJ whole genome shotgun (WGS) entry which is preliminary data.</text>
</comment>
<reference evidence="1 2" key="1">
    <citation type="submission" date="2019-12" db="EMBL/GenBank/DDBJ databases">
        <title>Novel species isolated from a subtropical stream in China.</title>
        <authorList>
            <person name="Lu H."/>
        </authorList>
    </citation>
    <scope>NUCLEOTIDE SEQUENCE [LARGE SCALE GENOMIC DNA]</scope>
    <source>
        <strain evidence="1 2">FT134W</strain>
    </source>
</reference>
<gene>
    <name evidence="1" type="ORF">GTP56_03400</name>
</gene>
<evidence type="ECO:0000313" key="2">
    <source>
        <dbReference type="Proteomes" id="UP000469734"/>
    </source>
</evidence>
<protein>
    <submittedName>
        <fullName evidence="1">Uncharacterized protein</fullName>
    </submittedName>
</protein>
<dbReference type="Proteomes" id="UP000469734">
    <property type="component" value="Unassembled WGS sequence"/>
</dbReference>
<dbReference type="AlphaFoldDB" id="A0A7X4GXW7"/>
<sequence>MTDAGVQPIEPQDIAAVEAFQWTDTVNKFLAAGWVITAIVKNQSGPESVSVDYHMAWPRQLGKPKYPETFETRMRRGKAFSSDAEVPF</sequence>
<proteinExistence type="predicted"/>
<accession>A0A7X4GXW7</accession>
<evidence type="ECO:0000313" key="1">
    <source>
        <dbReference type="EMBL" id="MYM71240.1"/>
    </source>
</evidence>
<dbReference type="EMBL" id="WWCR01000002">
    <property type="protein sequence ID" value="MYM71240.1"/>
    <property type="molecule type" value="Genomic_DNA"/>
</dbReference>